<dbReference type="EMBL" id="KQ085988">
    <property type="protein sequence ID" value="KLO11960.1"/>
    <property type="molecule type" value="Genomic_DNA"/>
</dbReference>
<accession>A0A0H2RJ06</accession>
<dbReference type="InParanoid" id="A0A0H2RJ06"/>
<organism evidence="2 3">
    <name type="scientific">Schizopora paradoxa</name>
    <dbReference type="NCBI Taxonomy" id="27342"/>
    <lineage>
        <taxon>Eukaryota</taxon>
        <taxon>Fungi</taxon>
        <taxon>Dikarya</taxon>
        <taxon>Basidiomycota</taxon>
        <taxon>Agaricomycotina</taxon>
        <taxon>Agaricomycetes</taxon>
        <taxon>Hymenochaetales</taxon>
        <taxon>Schizoporaceae</taxon>
        <taxon>Schizopora</taxon>
    </lineage>
</organism>
<evidence type="ECO:0000313" key="3">
    <source>
        <dbReference type="Proteomes" id="UP000053477"/>
    </source>
</evidence>
<keyword evidence="3" id="KW-1185">Reference proteome</keyword>
<gene>
    <name evidence="2" type="ORF">SCHPADRAFT_444242</name>
</gene>
<name>A0A0H2RJ06_9AGAM</name>
<feature type="signal peptide" evidence="1">
    <location>
        <begin position="1"/>
        <end position="25"/>
    </location>
</feature>
<keyword evidence="1" id="KW-0732">Signal</keyword>
<protein>
    <submittedName>
        <fullName evidence="2">Uncharacterized protein</fullName>
    </submittedName>
</protein>
<evidence type="ECO:0000256" key="1">
    <source>
        <dbReference type="SAM" id="SignalP"/>
    </source>
</evidence>
<evidence type="ECO:0000313" key="2">
    <source>
        <dbReference type="EMBL" id="KLO11960.1"/>
    </source>
</evidence>
<dbReference type="AlphaFoldDB" id="A0A0H2RJ06"/>
<reference evidence="2 3" key="1">
    <citation type="submission" date="2015-04" db="EMBL/GenBank/DDBJ databases">
        <title>Complete genome sequence of Schizopora paradoxa KUC8140, a cosmopolitan wood degrader in East Asia.</title>
        <authorList>
            <consortium name="DOE Joint Genome Institute"/>
            <person name="Min B."/>
            <person name="Park H."/>
            <person name="Jang Y."/>
            <person name="Kim J.-J."/>
            <person name="Kim K.H."/>
            <person name="Pangilinan J."/>
            <person name="Lipzen A."/>
            <person name="Riley R."/>
            <person name="Grigoriev I.V."/>
            <person name="Spatafora J.W."/>
            <person name="Choi I.-G."/>
        </authorList>
    </citation>
    <scope>NUCLEOTIDE SEQUENCE [LARGE SCALE GENOMIC DNA]</scope>
    <source>
        <strain evidence="2 3">KUC8140</strain>
    </source>
</reference>
<dbReference type="Proteomes" id="UP000053477">
    <property type="component" value="Unassembled WGS sequence"/>
</dbReference>
<feature type="chain" id="PRO_5005201767" evidence="1">
    <location>
        <begin position="26"/>
        <end position="119"/>
    </location>
</feature>
<sequence length="119" mass="13455">MTFLASLARFLRFYVLNWLGTPADGETKCGVRCYRICGSSGSKTLAAYSFRCSAERVCGGRSCRIRRSGACGDERRLLAGPSKRYRCILWSFALREYDTPDLYFEGNAEIFHVIEETKA</sequence>
<proteinExistence type="predicted"/>